<dbReference type="Pfam" id="PF00172">
    <property type="entry name" value="Zn_clus"/>
    <property type="match status" value="1"/>
</dbReference>
<keyword evidence="3" id="KW-0804">Transcription</keyword>
<dbReference type="GO" id="GO:0045944">
    <property type="term" value="P:positive regulation of transcription by RNA polymerase II"/>
    <property type="evidence" value="ECO:0007669"/>
    <property type="project" value="TreeGrafter"/>
</dbReference>
<dbReference type="Gene3D" id="4.10.240.10">
    <property type="entry name" value="Zn(2)-C6 fungal-type DNA-binding domain"/>
    <property type="match status" value="1"/>
</dbReference>
<evidence type="ECO:0000256" key="3">
    <source>
        <dbReference type="ARBA" id="ARBA00023163"/>
    </source>
</evidence>
<feature type="compositionally biased region" description="Basic and acidic residues" evidence="5">
    <location>
        <begin position="128"/>
        <end position="143"/>
    </location>
</feature>
<dbReference type="OrthoDB" id="407832at2759"/>
<keyword evidence="2" id="KW-0238">DNA-binding</keyword>
<keyword evidence="1" id="KW-0805">Transcription regulation</keyword>
<dbReference type="AlphaFoldDB" id="A0A1R3RXV8"/>
<organism evidence="7 8">
    <name type="scientific">Aspergillus carbonarius (strain ITEM 5010)</name>
    <dbReference type="NCBI Taxonomy" id="602072"/>
    <lineage>
        <taxon>Eukaryota</taxon>
        <taxon>Fungi</taxon>
        <taxon>Dikarya</taxon>
        <taxon>Ascomycota</taxon>
        <taxon>Pezizomycotina</taxon>
        <taxon>Eurotiomycetes</taxon>
        <taxon>Eurotiomycetidae</taxon>
        <taxon>Eurotiales</taxon>
        <taxon>Aspergillaceae</taxon>
        <taxon>Aspergillus</taxon>
        <taxon>Aspergillus subgen. Circumdati</taxon>
    </lineage>
</organism>
<dbReference type="PANTHER" id="PTHR37534:SF2">
    <property type="entry name" value="N-ACETYLTRANSFERASE DOMAIN-CONTAINING PROTEIN"/>
    <property type="match status" value="1"/>
</dbReference>
<protein>
    <recommendedName>
        <fullName evidence="6">Zn(2)-C6 fungal-type domain-containing protein</fullName>
    </recommendedName>
</protein>
<dbReference type="CDD" id="cd00067">
    <property type="entry name" value="GAL4"/>
    <property type="match status" value="1"/>
</dbReference>
<reference evidence="8" key="1">
    <citation type="journal article" date="2017" name="Genome Biol.">
        <title>Comparative genomics reveals high biological diversity and specific adaptations in the industrially and medically important fungal genus Aspergillus.</title>
        <authorList>
            <person name="de Vries R.P."/>
            <person name="Riley R."/>
            <person name="Wiebenga A."/>
            <person name="Aguilar-Osorio G."/>
            <person name="Amillis S."/>
            <person name="Uchima C.A."/>
            <person name="Anderluh G."/>
            <person name="Asadollahi M."/>
            <person name="Askin M."/>
            <person name="Barry K."/>
            <person name="Battaglia E."/>
            <person name="Bayram O."/>
            <person name="Benocci T."/>
            <person name="Braus-Stromeyer S.A."/>
            <person name="Caldana C."/>
            <person name="Canovas D."/>
            <person name="Cerqueira G.C."/>
            <person name="Chen F."/>
            <person name="Chen W."/>
            <person name="Choi C."/>
            <person name="Clum A."/>
            <person name="Dos Santos R.A."/>
            <person name="Damasio A.R."/>
            <person name="Diallinas G."/>
            <person name="Emri T."/>
            <person name="Fekete E."/>
            <person name="Flipphi M."/>
            <person name="Freyberg S."/>
            <person name="Gallo A."/>
            <person name="Gournas C."/>
            <person name="Habgood R."/>
            <person name="Hainaut M."/>
            <person name="Harispe M.L."/>
            <person name="Henrissat B."/>
            <person name="Hilden K.S."/>
            <person name="Hope R."/>
            <person name="Hossain A."/>
            <person name="Karabika E."/>
            <person name="Karaffa L."/>
            <person name="Karanyi Z."/>
            <person name="Krasevec N."/>
            <person name="Kuo A."/>
            <person name="Kusch H."/>
            <person name="LaButti K."/>
            <person name="Lagendijk E.L."/>
            <person name="Lapidus A."/>
            <person name="Levasseur A."/>
            <person name="Lindquist E."/>
            <person name="Lipzen A."/>
            <person name="Logrieco A.F."/>
            <person name="MacCabe A."/>
            <person name="Maekelae M.R."/>
            <person name="Malavazi I."/>
            <person name="Melin P."/>
            <person name="Meyer V."/>
            <person name="Mielnichuk N."/>
            <person name="Miskei M."/>
            <person name="Molnar A.P."/>
            <person name="Mule G."/>
            <person name="Ngan C.Y."/>
            <person name="Orejas M."/>
            <person name="Orosz E."/>
            <person name="Ouedraogo J.P."/>
            <person name="Overkamp K.M."/>
            <person name="Park H.-S."/>
            <person name="Perrone G."/>
            <person name="Piumi F."/>
            <person name="Punt P.J."/>
            <person name="Ram A.F."/>
            <person name="Ramon A."/>
            <person name="Rauscher S."/>
            <person name="Record E."/>
            <person name="Riano-Pachon D.M."/>
            <person name="Robert V."/>
            <person name="Roehrig J."/>
            <person name="Ruller R."/>
            <person name="Salamov A."/>
            <person name="Salih N.S."/>
            <person name="Samson R.A."/>
            <person name="Sandor E."/>
            <person name="Sanguinetti M."/>
            <person name="Schuetze T."/>
            <person name="Sepcic K."/>
            <person name="Shelest E."/>
            <person name="Sherlock G."/>
            <person name="Sophianopoulou V."/>
            <person name="Squina F.M."/>
            <person name="Sun H."/>
            <person name="Susca A."/>
            <person name="Todd R.B."/>
            <person name="Tsang A."/>
            <person name="Unkles S.E."/>
            <person name="van de Wiele N."/>
            <person name="van Rossen-Uffink D."/>
            <person name="Oliveira J.V."/>
            <person name="Vesth T.C."/>
            <person name="Visser J."/>
            <person name="Yu J.-H."/>
            <person name="Zhou M."/>
            <person name="Andersen M.R."/>
            <person name="Archer D.B."/>
            <person name="Baker S.E."/>
            <person name="Benoit I."/>
            <person name="Brakhage A.A."/>
            <person name="Braus G.H."/>
            <person name="Fischer R."/>
            <person name="Frisvad J.C."/>
            <person name="Goldman G.H."/>
            <person name="Houbraken J."/>
            <person name="Oakley B."/>
            <person name="Pocsi I."/>
            <person name="Scazzocchio C."/>
            <person name="Seiboth B."/>
            <person name="vanKuyk P.A."/>
            <person name="Wortman J."/>
            <person name="Dyer P.S."/>
            <person name="Grigoriev I.V."/>
        </authorList>
    </citation>
    <scope>NUCLEOTIDE SEQUENCE [LARGE SCALE GENOMIC DNA]</scope>
    <source>
        <strain evidence="8">ITEM 5010</strain>
    </source>
</reference>
<dbReference type="InterPro" id="IPR001138">
    <property type="entry name" value="Zn2Cys6_DnaBD"/>
</dbReference>
<evidence type="ECO:0000256" key="2">
    <source>
        <dbReference type="ARBA" id="ARBA00023125"/>
    </source>
</evidence>
<evidence type="ECO:0000313" key="8">
    <source>
        <dbReference type="Proteomes" id="UP000188318"/>
    </source>
</evidence>
<keyword evidence="4" id="KW-0539">Nucleus</keyword>
<dbReference type="GO" id="GO:0005634">
    <property type="term" value="C:nucleus"/>
    <property type="evidence" value="ECO:0007669"/>
    <property type="project" value="TreeGrafter"/>
</dbReference>
<feature type="domain" description="Zn(2)-C6 fungal-type" evidence="6">
    <location>
        <begin position="11"/>
        <end position="39"/>
    </location>
</feature>
<dbReference type="SUPFAM" id="SSF57701">
    <property type="entry name" value="Zn2/Cys6 DNA-binding domain"/>
    <property type="match status" value="1"/>
</dbReference>
<dbReference type="OMA" id="FIWANRI"/>
<dbReference type="GO" id="GO:0008270">
    <property type="term" value="F:zinc ion binding"/>
    <property type="evidence" value="ECO:0007669"/>
    <property type="project" value="InterPro"/>
</dbReference>
<evidence type="ECO:0000256" key="4">
    <source>
        <dbReference type="ARBA" id="ARBA00023242"/>
    </source>
</evidence>
<dbReference type="Proteomes" id="UP000188318">
    <property type="component" value="Unassembled WGS sequence"/>
</dbReference>
<sequence length="567" mass="64149">MKPHTRRSPQSCSRCRDRHLRCAGGIPCKPCQKTGSSCSPVVAQIRFRATPRQKQSYDFSPDQTWVGSRSKRRLTYVDMTPRVKEDRPPPEPSIEGTIESTGMDKDGAPVARYQSDLEHCRVMDCKQNHHHTPREAESSRQVDAEPLNNPASADSTQLEGIIGHEGIHHQAGLSERSRYPQGPLHGFPDTNSDTAYLNWEEACLIRHFAENLAQWFETSDRDRHFALFVPERAMFCPVLRYAVFTASAGHLIRLASCRKGSENLTSDDGVPLHLNPEAAIRYHDICISHLLEISKDPREEYNEDVLTAATILRFYEQIEAPSIGNSDTYLNAIQFIVNTQRDESFYTYQNIQGPPRDSNVHFSPSVSLRHSACLSAMRQEIWSAFLHQRPFRFPVSPNNDYSLGLEERTQRWTALKAVEQRWKQVRPPAFKPIYYRARDPTIGKYFPDIWHMNACQVAGAQHVEPGRILLAVSDPARTSRLGMGAWSRSQALAGELRDITRRLCGLAVSNPPCPAAWVTAMVGISVCGEYFTDAGEQEALAWLLQRLEYDYAWPTATTVKTLRGNIT</sequence>
<dbReference type="VEuPathDB" id="FungiDB:ASPCADRAFT_2700"/>
<feature type="region of interest" description="Disordered" evidence="5">
    <location>
        <begin position="128"/>
        <end position="153"/>
    </location>
</feature>
<gene>
    <name evidence="7" type="ORF">ASPCADRAFT_2700</name>
</gene>
<evidence type="ECO:0000259" key="6">
    <source>
        <dbReference type="PROSITE" id="PS50048"/>
    </source>
</evidence>
<dbReference type="EMBL" id="KV907495">
    <property type="protein sequence ID" value="OOF99277.1"/>
    <property type="molecule type" value="Genomic_DNA"/>
</dbReference>
<dbReference type="InterPro" id="IPR036864">
    <property type="entry name" value="Zn2-C6_fun-type_DNA-bd_sf"/>
</dbReference>
<dbReference type="SMART" id="SM00066">
    <property type="entry name" value="GAL4"/>
    <property type="match status" value="1"/>
</dbReference>
<accession>A0A1R3RXV8</accession>
<name>A0A1R3RXV8_ASPC5</name>
<keyword evidence="8" id="KW-1185">Reference proteome</keyword>
<evidence type="ECO:0000256" key="1">
    <source>
        <dbReference type="ARBA" id="ARBA00023015"/>
    </source>
</evidence>
<proteinExistence type="predicted"/>
<dbReference type="GO" id="GO:0000981">
    <property type="term" value="F:DNA-binding transcription factor activity, RNA polymerase II-specific"/>
    <property type="evidence" value="ECO:0007669"/>
    <property type="project" value="InterPro"/>
</dbReference>
<dbReference type="GO" id="GO:0000976">
    <property type="term" value="F:transcription cis-regulatory region binding"/>
    <property type="evidence" value="ECO:0007669"/>
    <property type="project" value="TreeGrafter"/>
</dbReference>
<evidence type="ECO:0000313" key="7">
    <source>
        <dbReference type="EMBL" id="OOF99277.1"/>
    </source>
</evidence>
<dbReference type="PANTHER" id="PTHR37534">
    <property type="entry name" value="TRANSCRIPTIONAL ACTIVATOR PROTEIN UGA3"/>
    <property type="match status" value="1"/>
</dbReference>
<dbReference type="PROSITE" id="PS50048">
    <property type="entry name" value="ZN2_CY6_FUNGAL_2"/>
    <property type="match status" value="1"/>
</dbReference>
<feature type="region of interest" description="Disordered" evidence="5">
    <location>
        <begin position="82"/>
        <end position="107"/>
    </location>
</feature>
<evidence type="ECO:0000256" key="5">
    <source>
        <dbReference type="SAM" id="MobiDB-lite"/>
    </source>
</evidence>
<dbReference type="PROSITE" id="PS00463">
    <property type="entry name" value="ZN2_CY6_FUNGAL_1"/>
    <property type="match status" value="1"/>
</dbReference>